<proteinExistence type="predicted"/>
<reference evidence="2 3" key="1">
    <citation type="journal article" date="2019" name="Int. J. Syst. Evol. Microbiol.">
        <title>The Global Catalogue of Microorganisms (GCM) 10K type strain sequencing project: providing services to taxonomists for standard genome sequencing and annotation.</title>
        <authorList>
            <consortium name="The Broad Institute Genomics Platform"/>
            <consortium name="The Broad Institute Genome Sequencing Center for Infectious Disease"/>
            <person name="Wu L."/>
            <person name="Ma J."/>
        </authorList>
    </citation>
    <scope>NUCLEOTIDE SEQUENCE [LARGE SCALE GENOMIC DNA]</scope>
    <source>
        <strain evidence="2 3">JCM 14304</strain>
    </source>
</reference>
<gene>
    <name evidence="2" type="ORF">GCM10009742_21750</name>
</gene>
<evidence type="ECO:0000313" key="3">
    <source>
        <dbReference type="Proteomes" id="UP001500190"/>
    </source>
</evidence>
<feature type="transmembrane region" description="Helical" evidence="1">
    <location>
        <begin position="67"/>
        <end position="86"/>
    </location>
</feature>
<name>A0ABN2DHG7_9ACTN</name>
<keyword evidence="3" id="KW-1185">Reference proteome</keyword>
<evidence type="ECO:0000256" key="1">
    <source>
        <dbReference type="SAM" id="Phobius"/>
    </source>
</evidence>
<feature type="transmembrane region" description="Helical" evidence="1">
    <location>
        <begin position="39"/>
        <end position="61"/>
    </location>
</feature>
<sequence>MGERAGTIGCTAGDVRRLWLMNGTEPPAWAAKARPVVDVAGRILCLVLGAALLVAGLVGIFTGVDEGPLVTVLAAGLLLIVMPSIVDRIRSLKLGQFEVDLLRQMAESAKKTADALERLGMRQELSAYATIYTELRESDLTALRGQILDRILRRVANAAAVEKFDKDEVAELFRAGSPVVRVIALGLMEGDRSLIDSSILLDAINGPLTGNEQFHALKLVQGGWGRLTPDERHQVLAALDHNPKLQEGPDRVAMAQQIRELGANSRIG</sequence>
<keyword evidence="1" id="KW-0812">Transmembrane</keyword>
<keyword evidence="1" id="KW-1133">Transmembrane helix</keyword>
<organism evidence="2 3">
    <name type="scientific">Kribbella karoonensis</name>
    <dbReference type="NCBI Taxonomy" id="324851"/>
    <lineage>
        <taxon>Bacteria</taxon>
        <taxon>Bacillati</taxon>
        <taxon>Actinomycetota</taxon>
        <taxon>Actinomycetes</taxon>
        <taxon>Propionibacteriales</taxon>
        <taxon>Kribbellaceae</taxon>
        <taxon>Kribbella</taxon>
    </lineage>
</organism>
<accession>A0ABN2DHG7</accession>
<keyword evidence="1" id="KW-0472">Membrane</keyword>
<evidence type="ECO:0000313" key="2">
    <source>
        <dbReference type="EMBL" id="GAA1577604.1"/>
    </source>
</evidence>
<comment type="caution">
    <text evidence="2">The sequence shown here is derived from an EMBL/GenBank/DDBJ whole genome shotgun (WGS) entry which is preliminary data.</text>
</comment>
<dbReference type="EMBL" id="BAAAND010000004">
    <property type="protein sequence ID" value="GAA1577604.1"/>
    <property type="molecule type" value="Genomic_DNA"/>
</dbReference>
<dbReference type="Proteomes" id="UP001500190">
    <property type="component" value="Unassembled WGS sequence"/>
</dbReference>
<protein>
    <submittedName>
        <fullName evidence="2">Uncharacterized protein</fullName>
    </submittedName>
</protein>